<dbReference type="EMBL" id="JAWDGP010004017">
    <property type="protein sequence ID" value="KAK3768787.1"/>
    <property type="molecule type" value="Genomic_DNA"/>
</dbReference>
<evidence type="ECO:0000313" key="1">
    <source>
        <dbReference type="EMBL" id="KAK3768787.1"/>
    </source>
</evidence>
<evidence type="ECO:0000313" key="2">
    <source>
        <dbReference type="Proteomes" id="UP001283361"/>
    </source>
</evidence>
<dbReference type="AlphaFoldDB" id="A0AAE0ZGA7"/>
<keyword evidence="2" id="KW-1185">Reference proteome</keyword>
<dbReference type="Proteomes" id="UP001283361">
    <property type="component" value="Unassembled WGS sequence"/>
</dbReference>
<name>A0AAE0ZGA7_9GAST</name>
<comment type="caution">
    <text evidence="1">The sequence shown here is derived from an EMBL/GenBank/DDBJ whole genome shotgun (WGS) entry which is preliminary data.</text>
</comment>
<organism evidence="1 2">
    <name type="scientific">Elysia crispata</name>
    <name type="common">lettuce slug</name>
    <dbReference type="NCBI Taxonomy" id="231223"/>
    <lineage>
        <taxon>Eukaryota</taxon>
        <taxon>Metazoa</taxon>
        <taxon>Spiralia</taxon>
        <taxon>Lophotrochozoa</taxon>
        <taxon>Mollusca</taxon>
        <taxon>Gastropoda</taxon>
        <taxon>Heterobranchia</taxon>
        <taxon>Euthyneura</taxon>
        <taxon>Panpulmonata</taxon>
        <taxon>Sacoglossa</taxon>
        <taxon>Placobranchoidea</taxon>
        <taxon>Plakobranchidae</taxon>
        <taxon>Elysia</taxon>
    </lineage>
</organism>
<proteinExistence type="predicted"/>
<protein>
    <submittedName>
        <fullName evidence="1">Uncharacterized protein</fullName>
    </submittedName>
</protein>
<accession>A0AAE0ZGA7</accession>
<gene>
    <name evidence="1" type="ORF">RRG08_061246</name>
</gene>
<reference evidence="1" key="1">
    <citation type="journal article" date="2023" name="G3 (Bethesda)">
        <title>A reference genome for the long-term kleptoplast-retaining sea slug Elysia crispata morphotype clarki.</title>
        <authorList>
            <person name="Eastman K.E."/>
            <person name="Pendleton A.L."/>
            <person name="Shaikh M.A."/>
            <person name="Suttiyut T."/>
            <person name="Ogas R."/>
            <person name="Tomko P."/>
            <person name="Gavelis G."/>
            <person name="Widhalm J.R."/>
            <person name="Wisecaver J.H."/>
        </authorList>
    </citation>
    <scope>NUCLEOTIDE SEQUENCE</scope>
    <source>
        <strain evidence="1">ECLA1</strain>
    </source>
</reference>
<sequence length="93" mass="10041">MSISPGRFYLSDASFTLLTTTSPLAGGLSIIGEREKLWCSSVAAGSSISLLTLRPGAERESSKSILKPTAGFYVLMFARLSTLVLFVCLTEYR</sequence>